<dbReference type="InterPro" id="IPR024311">
    <property type="entry name" value="Lipocalin-like"/>
</dbReference>
<evidence type="ECO:0000256" key="1">
    <source>
        <dbReference type="ARBA" id="ARBA00001863"/>
    </source>
</evidence>
<dbReference type="EMBL" id="JBHSLC010000004">
    <property type="protein sequence ID" value="MFC5353964.1"/>
    <property type="molecule type" value="Genomic_DNA"/>
</dbReference>
<dbReference type="GO" id="GO:0016787">
    <property type="term" value="F:hydrolase activity"/>
    <property type="evidence" value="ECO:0007669"/>
    <property type="project" value="UniProtKB-KW"/>
</dbReference>
<protein>
    <recommendedName>
        <fullName evidence="3">glucan 1,4-alpha-glucosidase</fullName>
        <ecNumber evidence="3">3.2.1.3</ecNumber>
    </recommendedName>
</protein>
<evidence type="ECO:0000256" key="2">
    <source>
        <dbReference type="ARBA" id="ARBA00006188"/>
    </source>
</evidence>
<evidence type="ECO:0000256" key="7">
    <source>
        <dbReference type="ARBA" id="ARBA00023326"/>
    </source>
</evidence>
<dbReference type="InterPro" id="IPR012341">
    <property type="entry name" value="6hp_glycosidase-like_sf"/>
</dbReference>
<dbReference type="Pfam" id="PF13924">
    <property type="entry name" value="Lipocalin_5"/>
    <property type="match status" value="1"/>
</dbReference>
<evidence type="ECO:0000313" key="11">
    <source>
        <dbReference type="EMBL" id="MFC5353964.1"/>
    </source>
</evidence>
<dbReference type="PANTHER" id="PTHR31616:SF9">
    <property type="entry name" value="GLUCOAMYLASE, INTRACELLULAR SPORULATION-SPECIFIC"/>
    <property type="match status" value="1"/>
</dbReference>
<name>A0ABW0G0A6_9PROT</name>
<evidence type="ECO:0000256" key="5">
    <source>
        <dbReference type="ARBA" id="ARBA00023277"/>
    </source>
</evidence>
<feature type="domain" description="Lipocalin-like" evidence="10">
    <location>
        <begin position="5"/>
        <end position="120"/>
    </location>
</feature>
<reference evidence="12" key="1">
    <citation type="journal article" date="2019" name="Int. J. Syst. Evol. Microbiol.">
        <title>The Global Catalogue of Microorganisms (GCM) 10K type strain sequencing project: providing services to taxonomists for standard genome sequencing and annotation.</title>
        <authorList>
            <consortium name="The Broad Institute Genomics Platform"/>
            <consortium name="The Broad Institute Genome Sequencing Center for Infectious Disease"/>
            <person name="Wu L."/>
            <person name="Ma J."/>
        </authorList>
    </citation>
    <scope>NUCLEOTIDE SEQUENCE [LARGE SCALE GENOMIC DNA]</scope>
    <source>
        <strain evidence="12">CCUG 58760</strain>
    </source>
</reference>
<organism evidence="11 12">
    <name type="scientific">Azospirillum himalayense</name>
    <dbReference type="NCBI Taxonomy" id="654847"/>
    <lineage>
        <taxon>Bacteria</taxon>
        <taxon>Pseudomonadati</taxon>
        <taxon>Pseudomonadota</taxon>
        <taxon>Alphaproteobacteria</taxon>
        <taxon>Rhodospirillales</taxon>
        <taxon>Azospirillaceae</taxon>
        <taxon>Azospirillum</taxon>
    </lineage>
</organism>
<evidence type="ECO:0000256" key="8">
    <source>
        <dbReference type="SAM" id="MobiDB-lite"/>
    </source>
</evidence>
<keyword evidence="6" id="KW-0326">Glycosidase</keyword>
<keyword evidence="7" id="KW-0624">Polysaccharide degradation</keyword>
<evidence type="ECO:0000256" key="4">
    <source>
        <dbReference type="ARBA" id="ARBA00022801"/>
    </source>
</evidence>
<feature type="domain" description="GH15-like" evidence="9">
    <location>
        <begin position="241"/>
        <end position="631"/>
    </location>
</feature>
<dbReference type="SUPFAM" id="SSF48208">
    <property type="entry name" value="Six-hairpin glycosidases"/>
    <property type="match status" value="1"/>
</dbReference>
<sequence>MNVLVGQWRLSAWRRIAGDGTVTYPFGEDATGLLIYTADGHMAVQMTAAGRPKLDTTDPRGGSTEERAAAYSTCLAYVGRYEVNGSEVTHRLDGCTFPNWSDTVQVRPFTCDGEGLVLRTPPSQIDGITVVNEMSWIWDGHFRDAAHHPTAGHAAPRSTPSSLPPDPTSSGDRPMTQSQIQPARARAAAHTAVLDKHPPRAAHQQTDLASLARYMFLLMLRNVTSDGYVIEDPTRPGQFSLPGCVVAAPSFPANTPGVDQDYVYNWVRDAAITALELVEGDLPASPDGSIEALNDYVVFVQTCQSNAAPTLAHACFTIDGQSRPWTEQSDGPAIQTIALLRAYSQLSGSSQVIAKEVIARNLEFLLGNYQNPTTNLWEEHQGLSFFARAVQLHCFREVAANTLGIPVPQGVADAANWLERALQNHWNGQCYVTLLASDSTPGVSAVPGNLNYDPNIDIVCASVYGAVPVTDTKLLATAAALRGQWADDGSAWQYPINVDDRARGIGPLLGRYPGDIYDGDVSDPVQGGHPWALCTANLAELYYRLAAEIERAQAVPLDDLSRPFFAQVGITGPQPPAQVAEALRAAGDAMLRAVVFHSDHYELSEQFDSRTGYEKSVRNLTWSYAAFLSAIRARTPQQPVKAAVRKTAKARQSEGV</sequence>
<gene>
    <name evidence="11" type="ORF">ACFPMG_02995</name>
</gene>
<evidence type="ECO:0000256" key="6">
    <source>
        <dbReference type="ARBA" id="ARBA00023295"/>
    </source>
</evidence>
<dbReference type="InterPro" id="IPR008928">
    <property type="entry name" value="6-hairpin_glycosidase_sf"/>
</dbReference>
<dbReference type="InterPro" id="IPR011613">
    <property type="entry name" value="GH15-like"/>
</dbReference>
<comment type="catalytic activity">
    <reaction evidence="1">
        <text>Hydrolysis of terminal (1-&gt;4)-linked alpha-D-glucose residues successively from non-reducing ends of the chains with release of beta-D-glucose.</text>
        <dbReference type="EC" id="3.2.1.3"/>
    </reaction>
</comment>
<evidence type="ECO:0000313" key="12">
    <source>
        <dbReference type="Proteomes" id="UP001596166"/>
    </source>
</evidence>
<dbReference type="Pfam" id="PF00723">
    <property type="entry name" value="Glyco_hydro_15"/>
    <property type="match status" value="1"/>
</dbReference>
<dbReference type="Gene3D" id="1.50.10.10">
    <property type="match status" value="1"/>
</dbReference>
<evidence type="ECO:0000259" key="9">
    <source>
        <dbReference type="Pfam" id="PF00723"/>
    </source>
</evidence>
<keyword evidence="5" id="KW-0119">Carbohydrate metabolism</keyword>
<feature type="region of interest" description="Disordered" evidence="8">
    <location>
        <begin position="147"/>
        <end position="182"/>
    </location>
</feature>
<dbReference type="Proteomes" id="UP001596166">
    <property type="component" value="Unassembled WGS sequence"/>
</dbReference>
<dbReference type="InterPro" id="IPR000165">
    <property type="entry name" value="Glucoamylase"/>
</dbReference>
<accession>A0ABW0G0A6</accession>
<dbReference type="RefSeq" id="WP_376993746.1">
    <property type="nucleotide sequence ID" value="NZ_JBHSLC010000004.1"/>
</dbReference>
<comment type="caution">
    <text evidence="11">The sequence shown here is derived from an EMBL/GenBank/DDBJ whole genome shotgun (WGS) entry which is preliminary data.</text>
</comment>
<evidence type="ECO:0000256" key="3">
    <source>
        <dbReference type="ARBA" id="ARBA00012593"/>
    </source>
</evidence>
<dbReference type="EC" id="3.2.1.3" evidence="3"/>
<feature type="compositionally biased region" description="Low complexity" evidence="8">
    <location>
        <begin position="148"/>
        <end position="161"/>
    </location>
</feature>
<proteinExistence type="inferred from homology"/>
<dbReference type="PANTHER" id="PTHR31616">
    <property type="entry name" value="TREHALASE"/>
    <property type="match status" value="1"/>
</dbReference>
<evidence type="ECO:0000259" key="10">
    <source>
        <dbReference type="Pfam" id="PF13924"/>
    </source>
</evidence>
<dbReference type="PRINTS" id="PR00736">
    <property type="entry name" value="GLHYDRLASE15"/>
</dbReference>
<comment type="similarity">
    <text evidence="2">Belongs to the glycosyl hydrolase 15 family.</text>
</comment>
<keyword evidence="12" id="KW-1185">Reference proteome</keyword>
<keyword evidence="4 11" id="KW-0378">Hydrolase</keyword>